<feature type="region of interest" description="Disordered" evidence="1">
    <location>
        <begin position="28"/>
        <end position="60"/>
    </location>
</feature>
<feature type="signal peptide" evidence="2">
    <location>
        <begin position="1"/>
        <end position="23"/>
    </location>
</feature>
<sequence precursor="true">MRILIRRCVTVTLFALLATLAAACSGLQSPPASPSSSADSTSPRVTSPFDPTTTPSAPAGPMLAYRAADEIGVVDGTTKIATVAGPFAPSNDLITTEDGRFVFSRTVDNHVGILDVANRRGGIRQIPVGPTLGTAGGSTIVWWEQPNRLMSLDLAAPDATPRPMQTVDLPAAPGAGDPRLIVARGGTAVLARVEAPPSPFGGPDTLYAVRGPGAPTSLGQVDANSPVTVARLSPDGGSLAYAVYRATNDACGTAAVVQSDADGNQQTFDVAATDPAAGFRITKLWWPQQGPPKLSLTTWRCGQPQAAPPVVWQLTGDHIAQVAPPTSALQTTELAPGQRALILPHSDGYTDPAGALVVEESSRRIPVKDNVDAIALIQPSP</sequence>
<feature type="chain" id="PRO_5038674988" description="Lipoprotein LpqB" evidence="2">
    <location>
        <begin position="24"/>
        <end position="381"/>
    </location>
</feature>
<evidence type="ECO:0000313" key="3">
    <source>
        <dbReference type="EMBL" id="KMO76995.1"/>
    </source>
</evidence>
<evidence type="ECO:0000256" key="2">
    <source>
        <dbReference type="SAM" id="SignalP"/>
    </source>
</evidence>
<reference evidence="3 4" key="1">
    <citation type="journal article" date="2015" name="Genome Biol. Evol.">
        <title>Characterization of Three Mycobacterium spp. with Potential Use in Bioremediation by Genome Sequencing and Comparative Genomics.</title>
        <authorList>
            <person name="Das S."/>
            <person name="Pettersson B.M."/>
            <person name="Behra P.R."/>
            <person name="Ramesh M."/>
            <person name="Dasgupta S."/>
            <person name="Bhattacharya A."/>
            <person name="Kirsebom L.A."/>
        </authorList>
    </citation>
    <scope>NUCLEOTIDE SEQUENCE [LARGE SCALE GENOMIC DNA]</scope>
    <source>
        <strain evidence="3 4">DSM 44075</strain>
    </source>
</reference>
<dbReference type="PATRIC" id="fig|1807.14.peg.2052"/>
<proteinExistence type="predicted"/>
<comment type="caution">
    <text evidence="3">The sequence shown here is derived from an EMBL/GenBank/DDBJ whole genome shotgun (WGS) entry which is preliminary data.</text>
</comment>
<dbReference type="AlphaFoldDB" id="A0A0J6W117"/>
<protein>
    <recommendedName>
        <fullName evidence="5">Lipoprotein LpqB</fullName>
    </recommendedName>
</protein>
<dbReference type="EMBL" id="JYNU01000011">
    <property type="protein sequence ID" value="KMO76995.1"/>
    <property type="molecule type" value="Genomic_DNA"/>
</dbReference>
<name>A0A0J6W117_9MYCO</name>
<evidence type="ECO:0000313" key="4">
    <source>
        <dbReference type="Proteomes" id="UP000036313"/>
    </source>
</evidence>
<dbReference type="SUPFAM" id="SSF82171">
    <property type="entry name" value="DPP6 N-terminal domain-like"/>
    <property type="match status" value="1"/>
</dbReference>
<gene>
    <name evidence="3" type="ORF">MOBUDSM44075_02035</name>
</gene>
<feature type="compositionally biased region" description="Low complexity" evidence="1">
    <location>
        <begin position="34"/>
        <end position="43"/>
    </location>
</feature>
<dbReference type="Proteomes" id="UP000036313">
    <property type="component" value="Unassembled WGS sequence"/>
</dbReference>
<accession>A0A0J6W117</accession>
<evidence type="ECO:0008006" key="5">
    <source>
        <dbReference type="Google" id="ProtNLM"/>
    </source>
</evidence>
<evidence type="ECO:0000256" key="1">
    <source>
        <dbReference type="SAM" id="MobiDB-lite"/>
    </source>
</evidence>
<dbReference type="RefSeq" id="WP_048423020.1">
    <property type="nucleotide sequence ID" value="NZ_JYNU01000011.1"/>
</dbReference>
<dbReference type="PROSITE" id="PS51257">
    <property type="entry name" value="PROKAR_LIPOPROTEIN"/>
    <property type="match status" value="1"/>
</dbReference>
<organism evidence="3 4">
    <name type="scientific">Mycolicibacterium obuense</name>
    <dbReference type="NCBI Taxonomy" id="1807"/>
    <lineage>
        <taxon>Bacteria</taxon>
        <taxon>Bacillati</taxon>
        <taxon>Actinomycetota</taxon>
        <taxon>Actinomycetes</taxon>
        <taxon>Mycobacteriales</taxon>
        <taxon>Mycobacteriaceae</taxon>
        <taxon>Mycolicibacterium</taxon>
    </lineage>
</organism>
<keyword evidence="2" id="KW-0732">Signal</keyword>